<reference evidence="2" key="1">
    <citation type="journal article" date="2019" name="Int. J. Syst. Evol. Microbiol.">
        <title>The Global Catalogue of Microorganisms (GCM) 10K type strain sequencing project: providing services to taxonomists for standard genome sequencing and annotation.</title>
        <authorList>
            <consortium name="The Broad Institute Genomics Platform"/>
            <consortium name="The Broad Institute Genome Sequencing Center for Infectious Disease"/>
            <person name="Wu L."/>
            <person name="Ma J."/>
        </authorList>
    </citation>
    <scope>NUCLEOTIDE SEQUENCE [LARGE SCALE GENOMIC DNA]</scope>
    <source>
        <strain evidence="2">CCM 7526</strain>
    </source>
</reference>
<sequence length="251" mass="27489">MNRHVLDDPDRLSDRARAFLDEHCRRSPISLDDPGQWYECTGVDGRAVPGPAGGLERLTDFVARFGGMAFCGERPGCYGAHRNPYVFHGFVSSGWDELGDGDRVATVGHKDGFALTLSWSTGRIGVVEADFWIADSAVNLLESCALGQCVYTDEAWSEAVELGGKGPGWGLTAVGSDAFRGLVGEVVEASCEWNRWYVDEQVAVHGWRVTYDMDRPESVMAWYRDADGRRRIESVAGPLWPDAGPPTGRST</sequence>
<keyword evidence="2" id="KW-1185">Reference proteome</keyword>
<organism evidence="1 2">
    <name type="scientific">Actinoplanes sichuanensis</name>
    <dbReference type="NCBI Taxonomy" id="512349"/>
    <lineage>
        <taxon>Bacteria</taxon>
        <taxon>Bacillati</taxon>
        <taxon>Actinomycetota</taxon>
        <taxon>Actinomycetes</taxon>
        <taxon>Micromonosporales</taxon>
        <taxon>Micromonosporaceae</taxon>
        <taxon>Actinoplanes</taxon>
    </lineage>
</organism>
<proteinExistence type="predicted"/>
<dbReference type="Proteomes" id="UP001597183">
    <property type="component" value="Unassembled WGS sequence"/>
</dbReference>
<accession>A0ABW4AU74</accession>
<comment type="caution">
    <text evidence="1">The sequence shown here is derived from an EMBL/GenBank/DDBJ whole genome shotgun (WGS) entry which is preliminary data.</text>
</comment>
<gene>
    <name evidence="1" type="ORF">ACFQ5G_53095</name>
</gene>
<dbReference type="RefSeq" id="WP_317794275.1">
    <property type="nucleotide sequence ID" value="NZ_AP028461.1"/>
</dbReference>
<evidence type="ECO:0000313" key="1">
    <source>
        <dbReference type="EMBL" id="MFD1374123.1"/>
    </source>
</evidence>
<evidence type="ECO:0008006" key="3">
    <source>
        <dbReference type="Google" id="ProtNLM"/>
    </source>
</evidence>
<name>A0ABW4AU74_9ACTN</name>
<protein>
    <recommendedName>
        <fullName evidence="3">SnoaL-like domain-containing protein</fullName>
    </recommendedName>
</protein>
<evidence type="ECO:0000313" key="2">
    <source>
        <dbReference type="Proteomes" id="UP001597183"/>
    </source>
</evidence>
<dbReference type="EMBL" id="JBHTMK010000079">
    <property type="protein sequence ID" value="MFD1374123.1"/>
    <property type="molecule type" value="Genomic_DNA"/>
</dbReference>